<feature type="region of interest" description="Disordered" evidence="1">
    <location>
        <begin position="786"/>
        <end position="814"/>
    </location>
</feature>
<feature type="region of interest" description="Disordered" evidence="1">
    <location>
        <begin position="19"/>
        <end position="107"/>
    </location>
</feature>
<feature type="compositionally biased region" description="Low complexity" evidence="1">
    <location>
        <begin position="598"/>
        <end position="620"/>
    </location>
</feature>
<feature type="region of interest" description="Disordered" evidence="1">
    <location>
        <begin position="385"/>
        <end position="484"/>
    </location>
</feature>
<evidence type="ECO:0000313" key="2">
    <source>
        <dbReference type="EMBL" id="EGG12943.1"/>
    </source>
</evidence>
<sequence length="897" mass="97778">MLSLFDVLEHILHTGPSHYANIPTLPSNQSTSSSSSSSSSSISLSHQPTVECNSALTTSSSHSVPHLHTPLSLPMDPLSSRRPPTSPPYQPQAGPSSAQSSHCFHAPPSAPPLVTSPVYSRTPQPRAVFSQTLSDCCLARPPSPVTEPVLVPPPPTNKVAEFAAQMICYLWFAEPSSLERSSTLRQTTPSSTSPQLFPNSQSQSAPISTAQLVPNPEFVVFIHNVLNTILNGGILFAQFAAQLSHSVVLLALFYIHRLKCLNPIKPNPKSEYRIGVVSLMLANKMLDDHTYTAKTWSDVSRLPLASLNDGEIEFLQGLNFELHVNIRDFSAWFRLLHGMVHLKDRHTANALASGPRTRWFKKMRVVSGEGLNVLEGLVSPIRNSSLMKEEEDKATKAKLGIAPPTPSCPPAQSTARQSSLPSRPSADTPVAQRTHPYNLRRSARNGSQIPSTRSMHSLKQSNISPSSGPSNQTHYPPPSWGPSPLVPSAYSRPMVPLPNFTPLRDNGQRELADSRQKGRAVSSYQPYHSTPTPTVVAGDKRHFSETVDSQDATRRQSRKRVVAPVSTPTFFPHPPSSASSSTTTSRKLSNLSLHHRLPPISLTASSSPPTPSSSQVQPPQYIQLTSQESSYPALNYLGNAIVPLQPGSAHQGTELYFHSLTAGHRGPGQLVRQDVRACLPDSAQQVYVFGSQPWRQGTPMDTRPLPTSHHNPGSVGIRLMVPNGRGCVSQQSSPAHHHPLGASRWSPPALNDIYPTNHQGHKPKAETLSVVLPPIYHRQQQPHYPLISQSSPVHSSSPDQPFPSSAHPIGSSTLRPSPTHFEIPVPVYSNFSNAGMPSVIWHDPNSTPSSTAYPALHQFANQPRGSTSLPSHHLHPHQHQQRMLSRVRSVVETCHAR</sequence>
<dbReference type="Proteomes" id="UP000001072">
    <property type="component" value="Unassembled WGS sequence"/>
</dbReference>
<feature type="compositionally biased region" description="Low complexity" evidence="1">
    <location>
        <begin position="788"/>
        <end position="799"/>
    </location>
</feature>
<protein>
    <recommendedName>
        <fullName evidence="4">Cyclin N-terminal domain-containing protein</fullName>
    </recommendedName>
</protein>
<feature type="compositionally biased region" description="Low complexity" evidence="1">
    <location>
        <begin position="91"/>
        <end position="101"/>
    </location>
</feature>
<dbReference type="VEuPathDB" id="FungiDB:MELLADRAFT_87181"/>
<dbReference type="GeneID" id="18934419"/>
<dbReference type="EMBL" id="GL883090">
    <property type="protein sequence ID" value="EGG12943.1"/>
    <property type="molecule type" value="Genomic_DNA"/>
</dbReference>
<dbReference type="CDD" id="cd20557">
    <property type="entry name" value="CYCLIN_ScPCL1-like"/>
    <property type="match status" value="1"/>
</dbReference>
<feature type="compositionally biased region" description="Polar residues" evidence="1">
    <location>
        <begin position="46"/>
        <end position="63"/>
    </location>
</feature>
<accession>F4R4T6</accession>
<dbReference type="Gene3D" id="1.10.472.10">
    <property type="entry name" value="Cyclin-like"/>
    <property type="match status" value="1"/>
</dbReference>
<dbReference type="KEGG" id="mlr:MELLADRAFT_87181"/>
<organism evidence="3">
    <name type="scientific">Melampsora larici-populina (strain 98AG31 / pathotype 3-4-7)</name>
    <name type="common">Poplar leaf rust fungus</name>
    <dbReference type="NCBI Taxonomy" id="747676"/>
    <lineage>
        <taxon>Eukaryota</taxon>
        <taxon>Fungi</taxon>
        <taxon>Dikarya</taxon>
        <taxon>Basidiomycota</taxon>
        <taxon>Pucciniomycotina</taxon>
        <taxon>Pucciniomycetes</taxon>
        <taxon>Pucciniales</taxon>
        <taxon>Melampsoraceae</taxon>
        <taxon>Melampsora</taxon>
    </lineage>
</organism>
<dbReference type="GO" id="GO:0019901">
    <property type="term" value="F:protein kinase binding"/>
    <property type="evidence" value="ECO:0007669"/>
    <property type="project" value="InterPro"/>
</dbReference>
<dbReference type="HOGENOM" id="CLU_322642_0_0_1"/>
<dbReference type="InParanoid" id="F4R4T6"/>
<name>F4R4T6_MELLP</name>
<feature type="compositionally biased region" description="Pro residues" evidence="1">
    <location>
        <begin position="475"/>
        <end position="484"/>
    </location>
</feature>
<feature type="region of interest" description="Disordered" evidence="1">
    <location>
        <begin position="496"/>
        <end position="620"/>
    </location>
</feature>
<dbReference type="eggNOG" id="ENOG502QWSP">
    <property type="taxonomic scope" value="Eukaryota"/>
</dbReference>
<feature type="region of interest" description="Disordered" evidence="1">
    <location>
        <begin position="182"/>
        <end position="202"/>
    </location>
</feature>
<feature type="compositionally biased region" description="Low complexity" evidence="1">
    <location>
        <begin position="564"/>
        <end position="585"/>
    </location>
</feature>
<evidence type="ECO:0000313" key="3">
    <source>
        <dbReference type="Proteomes" id="UP000001072"/>
    </source>
</evidence>
<dbReference type="RefSeq" id="XP_007403881.1">
    <property type="nucleotide sequence ID" value="XM_007403819.1"/>
</dbReference>
<dbReference type="GO" id="GO:0000307">
    <property type="term" value="C:cyclin-dependent protein kinase holoenzyme complex"/>
    <property type="evidence" value="ECO:0007669"/>
    <property type="project" value="TreeGrafter"/>
</dbReference>
<dbReference type="STRING" id="747676.F4R4T6"/>
<dbReference type="PANTHER" id="PTHR15615">
    <property type="match status" value="1"/>
</dbReference>
<evidence type="ECO:0000256" key="1">
    <source>
        <dbReference type="SAM" id="MobiDB-lite"/>
    </source>
</evidence>
<proteinExistence type="predicted"/>
<feature type="compositionally biased region" description="Polar residues" evidence="1">
    <location>
        <begin position="410"/>
        <end position="422"/>
    </location>
</feature>
<feature type="compositionally biased region" description="Basic and acidic residues" evidence="1">
    <location>
        <begin position="506"/>
        <end position="516"/>
    </location>
</feature>
<dbReference type="InterPro" id="IPR013922">
    <property type="entry name" value="Cyclin_PHO80-like"/>
</dbReference>
<reference evidence="3" key="1">
    <citation type="journal article" date="2011" name="Proc. Natl. Acad. Sci. U.S.A.">
        <title>Obligate biotrophy features unraveled by the genomic analysis of rust fungi.</title>
        <authorList>
            <person name="Duplessis S."/>
            <person name="Cuomo C.A."/>
            <person name="Lin Y.-C."/>
            <person name="Aerts A."/>
            <person name="Tisserant E."/>
            <person name="Veneault-Fourrey C."/>
            <person name="Joly D.L."/>
            <person name="Hacquard S."/>
            <person name="Amselem J."/>
            <person name="Cantarel B.L."/>
            <person name="Chiu R."/>
            <person name="Coutinho P.M."/>
            <person name="Feau N."/>
            <person name="Field M."/>
            <person name="Frey P."/>
            <person name="Gelhaye E."/>
            <person name="Goldberg J."/>
            <person name="Grabherr M.G."/>
            <person name="Kodira C.D."/>
            <person name="Kohler A."/>
            <person name="Kuees U."/>
            <person name="Lindquist E.A."/>
            <person name="Lucas S.M."/>
            <person name="Mago R."/>
            <person name="Mauceli E."/>
            <person name="Morin E."/>
            <person name="Murat C."/>
            <person name="Pangilinan J.L."/>
            <person name="Park R."/>
            <person name="Pearson M."/>
            <person name="Quesneville H."/>
            <person name="Rouhier N."/>
            <person name="Sakthikumar S."/>
            <person name="Salamov A.A."/>
            <person name="Schmutz J."/>
            <person name="Selles B."/>
            <person name="Shapiro H."/>
            <person name="Tanguay P."/>
            <person name="Tuskan G.A."/>
            <person name="Henrissat B."/>
            <person name="Van de Peer Y."/>
            <person name="Rouze P."/>
            <person name="Ellis J.G."/>
            <person name="Dodds P.N."/>
            <person name="Schein J.E."/>
            <person name="Zhong S."/>
            <person name="Hamelin R.C."/>
            <person name="Grigoriev I.V."/>
            <person name="Szabo L.J."/>
            <person name="Martin F."/>
        </authorList>
    </citation>
    <scope>NUCLEOTIDE SEQUENCE [LARGE SCALE GENOMIC DNA]</scope>
    <source>
        <strain evidence="3">98AG31 / pathotype 3-4-7</strain>
    </source>
</reference>
<feature type="region of interest" description="Disordered" evidence="1">
    <location>
        <begin position="861"/>
        <end position="884"/>
    </location>
</feature>
<dbReference type="PANTHER" id="PTHR15615:SF27">
    <property type="entry name" value="PHO85 CYCLIN CLG1"/>
    <property type="match status" value="1"/>
</dbReference>
<keyword evidence="3" id="KW-1185">Reference proteome</keyword>
<dbReference type="AlphaFoldDB" id="F4R4T6"/>
<evidence type="ECO:0008006" key="4">
    <source>
        <dbReference type="Google" id="ProtNLM"/>
    </source>
</evidence>
<dbReference type="InterPro" id="IPR036915">
    <property type="entry name" value="Cyclin-like_sf"/>
</dbReference>
<dbReference type="Pfam" id="PF08613">
    <property type="entry name" value="Cyclin"/>
    <property type="match status" value="1"/>
</dbReference>
<dbReference type="OrthoDB" id="244495at2759"/>
<feature type="compositionally biased region" description="Polar residues" evidence="1">
    <location>
        <begin position="522"/>
        <end position="533"/>
    </location>
</feature>
<dbReference type="SUPFAM" id="SSF47954">
    <property type="entry name" value="Cyclin-like"/>
    <property type="match status" value="1"/>
</dbReference>
<feature type="compositionally biased region" description="Low complexity" evidence="1">
    <location>
        <begin position="27"/>
        <end position="45"/>
    </location>
</feature>
<dbReference type="GO" id="GO:0005634">
    <property type="term" value="C:nucleus"/>
    <property type="evidence" value="ECO:0007669"/>
    <property type="project" value="TreeGrafter"/>
</dbReference>
<gene>
    <name evidence="2" type="ORF">MELLADRAFT_87181</name>
</gene>
<dbReference type="GO" id="GO:0016538">
    <property type="term" value="F:cyclin-dependent protein serine/threonine kinase regulator activity"/>
    <property type="evidence" value="ECO:0007669"/>
    <property type="project" value="TreeGrafter"/>
</dbReference>
<feature type="compositionally biased region" description="Polar residues" evidence="1">
    <location>
        <begin position="444"/>
        <end position="474"/>
    </location>
</feature>